<name>A0A3N4MC58_9PEZI</name>
<feature type="compositionally biased region" description="Polar residues" evidence="1">
    <location>
        <begin position="160"/>
        <end position="169"/>
    </location>
</feature>
<evidence type="ECO:0000313" key="3">
    <source>
        <dbReference type="Proteomes" id="UP000267821"/>
    </source>
</evidence>
<feature type="region of interest" description="Disordered" evidence="1">
    <location>
        <begin position="354"/>
        <end position="377"/>
    </location>
</feature>
<dbReference type="AlphaFoldDB" id="A0A3N4MC58"/>
<dbReference type="OrthoDB" id="425602at2759"/>
<dbReference type="Proteomes" id="UP000267821">
    <property type="component" value="Unassembled WGS sequence"/>
</dbReference>
<protein>
    <submittedName>
        <fullName evidence="2">Uncharacterized protein</fullName>
    </submittedName>
</protein>
<keyword evidence="3" id="KW-1185">Reference proteome</keyword>
<evidence type="ECO:0000256" key="1">
    <source>
        <dbReference type="SAM" id="MobiDB-lite"/>
    </source>
</evidence>
<reference evidence="2 3" key="1">
    <citation type="journal article" date="2018" name="Nat. Ecol. Evol.">
        <title>Pezizomycetes genomes reveal the molecular basis of ectomycorrhizal truffle lifestyle.</title>
        <authorList>
            <person name="Murat C."/>
            <person name="Payen T."/>
            <person name="Noel B."/>
            <person name="Kuo A."/>
            <person name="Morin E."/>
            <person name="Chen J."/>
            <person name="Kohler A."/>
            <person name="Krizsan K."/>
            <person name="Balestrini R."/>
            <person name="Da Silva C."/>
            <person name="Montanini B."/>
            <person name="Hainaut M."/>
            <person name="Levati E."/>
            <person name="Barry K.W."/>
            <person name="Belfiori B."/>
            <person name="Cichocki N."/>
            <person name="Clum A."/>
            <person name="Dockter R.B."/>
            <person name="Fauchery L."/>
            <person name="Guy J."/>
            <person name="Iotti M."/>
            <person name="Le Tacon F."/>
            <person name="Lindquist E.A."/>
            <person name="Lipzen A."/>
            <person name="Malagnac F."/>
            <person name="Mello A."/>
            <person name="Molinier V."/>
            <person name="Miyauchi S."/>
            <person name="Poulain J."/>
            <person name="Riccioni C."/>
            <person name="Rubini A."/>
            <person name="Sitrit Y."/>
            <person name="Splivallo R."/>
            <person name="Traeger S."/>
            <person name="Wang M."/>
            <person name="Zifcakova L."/>
            <person name="Wipf D."/>
            <person name="Zambonelli A."/>
            <person name="Paolocci F."/>
            <person name="Nowrousian M."/>
            <person name="Ottonello S."/>
            <person name="Baldrian P."/>
            <person name="Spatafora J.W."/>
            <person name="Henrissat B."/>
            <person name="Nagy L.G."/>
            <person name="Aury J.M."/>
            <person name="Wincker P."/>
            <person name="Grigoriev I.V."/>
            <person name="Bonfante P."/>
            <person name="Martin F.M."/>
        </authorList>
    </citation>
    <scope>NUCLEOTIDE SEQUENCE [LARGE SCALE GENOMIC DNA]</scope>
    <source>
        <strain evidence="2 3">ATCC MYA-4762</strain>
    </source>
</reference>
<dbReference type="EMBL" id="ML121532">
    <property type="protein sequence ID" value="RPB27015.1"/>
    <property type="molecule type" value="Genomic_DNA"/>
</dbReference>
<feature type="region of interest" description="Disordered" evidence="1">
    <location>
        <begin position="140"/>
        <end position="175"/>
    </location>
</feature>
<sequence length="402" mass="43940">MTTSQIMSTRQCPLYTTSSTEVQLRRDSLSGGCAVPLLSYTSLSSARLAKKRAFADEDDDDVFTSSRSSTPVKRSRPALRDTNMAIYYDDLSSEAGMKKTVLGEKTNIFTSATKPSVKMLGNEKKVRHIKLVDSKKATSIKKRPLSSAATSPQRVARKPTTLSRFTSKSGEAGRHRALERARALYSSSPLRTAISSSDESDGGVLLTAATAAPMAEVPESWVFNIYEDSHAETMQNLMEHSATVLDISDESEDEKWGIDEISQKGKENISPERMAELMAGAGRDSMQVDMKEKMASKEKRAALGELEVLKFYPKEEEEEVKKVATAAALDFGNFPSSDAPTSRLGYGAGFEVWASEGETDEESDRESGVPLTPPKGLEQKVRIVLEDEIECVSDCGASDKEN</sequence>
<gene>
    <name evidence="2" type="ORF">L211DRAFT_602790</name>
</gene>
<dbReference type="InParanoid" id="A0A3N4MC58"/>
<evidence type="ECO:0000313" key="2">
    <source>
        <dbReference type="EMBL" id="RPB27015.1"/>
    </source>
</evidence>
<dbReference type="STRING" id="1051890.A0A3N4MC58"/>
<accession>A0A3N4MC58</accession>
<organism evidence="2 3">
    <name type="scientific">Terfezia boudieri ATCC MYA-4762</name>
    <dbReference type="NCBI Taxonomy" id="1051890"/>
    <lineage>
        <taxon>Eukaryota</taxon>
        <taxon>Fungi</taxon>
        <taxon>Dikarya</taxon>
        <taxon>Ascomycota</taxon>
        <taxon>Pezizomycotina</taxon>
        <taxon>Pezizomycetes</taxon>
        <taxon>Pezizales</taxon>
        <taxon>Pezizaceae</taxon>
        <taxon>Terfezia</taxon>
    </lineage>
</organism>
<proteinExistence type="predicted"/>